<dbReference type="SUPFAM" id="SSF56672">
    <property type="entry name" value="DNA/RNA polymerases"/>
    <property type="match status" value="1"/>
</dbReference>
<dbReference type="Ensembl" id="ENSAMXT00000048267.1">
    <property type="protein sequence ID" value="ENSAMXP00000034714.1"/>
    <property type="gene ID" value="ENSAMXG00000035521.1"/>
</dbReference>
<reference evidence="2" key="3">
    <citation type="submission" date="2025-08" db="UniProtKB">
        <authorList>
            <consortium name="Ensembl"/>
        </authorList>
    </citation>
    <scope>IDENTIFICATION</scope>
</reference>
<protein>
    <recommendedName>
        <fullName evidence="1">Reverse transcriptase domain-containing protein</fullName>
    </recommendedName>
</protein>
<organism evidence="2 3">
    <name type="scientific">Astyanax mexicanus</name>
    <name type="common">Blind cave fish</name>
    <name type="synonym">Astyanax fasciatus mexicanus</name>
    <dbReference type="NCBI Taxonomy" id="7994"/>
    <lineage>
        <taxon>Eukaryota</taxon>
        <taxon>Metazoa</taxon>
        <taxon>Chordata</taxon>
        <taxon>Craniata</taxon>
        <taxon>Vertebrata</taxon>
        <taxon>Euteleostomi</taxon>
        <taxon>Actinopterygii</taxon>
        <taxon>Neopterygii</taxon>
        <taxon>Teleostei</taxon>
        <taxon>Ostariophysi</taxon>
        <taxon>Characiformes</taxon>
        <taxon>Characoidei</taxon>
        <taxon>Acestrorhamphidae</taxon>
        <taxon>Acestrorhamphinae</taxon>
        <taxon>Astyanax</taxon>
    </lineage>
</organism>
<name>A0A3B1IZZ8_ASTMX</name>
<keyword evidence="3" id="KW-1185">Reference proteome</keyword>
<reference evidence="3" key="1">
    <citation type="submission" date="2013-03" db="EMBL/GenBank/DDBJ databases">
        <authorList>
            <person name="Jeffery W."/>
            <person name="Warren W."/>
            <person name="Wilson R.K."/>
        </authorList>
    </citation>
    <scope>NUCLEOTIDE SEQUENCE</scope>
    <source>
        <strain evidence="3">female</strain>
    </source>
</reference>
<evidence type="ECO:0000259" key="1">
    <source>
        <dbReference type="PROSITE" id="PS50878"/>
    </source>
</evidence>
<proteinExistence type="predicted"/>
<reference evidence="3" key="2">
    <citation type="journal article" date="2014" name="Nat. Commun.">
        <title>The cavefish genome reveals candidate genes for eye loss.</title>
        <authorList>
            <person name="McGaugh S.E."/>
            <person name="Gross J.B."/>
            <person name="Aken B."/>
            <person name="Blin M."/>
            <person name="Borowsky R."/>
            <person name="Chalopin D."/>
            <person name="Hinaux H."/>
            <person name="Jeffery W.R."/>
            <person name="Keene A."/>
            <person name="Ma L."/>
            <person name="Minx P."/>
            <person name="Murphy D."/>
            <person name="O'Quin K.E."/>
            <person name="Retaux S."/>
            <person name="Rohner N."/>
            <person name="Searle S.M."/>
            <person name="Stahl B.A."/>
            <person name="Tabin C."/>
            <person name="Volff J.N."/>
            <person name="Yoshizawa M."/>
            <person name="Warren W.C."/>
        </authorList>
    </citation>
    <scope>NUCLEOTIDE SEQUENCE [LARGE SCALE GENOMIC DNA]</scope>
    <source>
        <strain evidence="3">female</strain>
    </source>
</reference>
<dbReference type="Bgee" id="ENSAMXG00000035521">
    <property type="expression patterns" value="Expressed in head kidney and 13 other cell types or tissues"/>
</dbReference>
<dbReference type="Proteomes" id="UP000018467">
    <property type="component" value="Unassembled WGS sequence"/>
</dbReference>
<dbReference type="InParanoid" id="A0A3B1IZZ8"/>
<accession>A0A3B1IZZ8</accession>
<dbReference type="PROSITE" id="PS50878">
    <property type="entry name" value="RT_POL"/>
    <property type="match status" value="1"/>
</dbReference>
<dbReference type="AlphaFoldDB" id="A0A3B1IZZ8"/>
<sequence length="354" mass="39238">MSYFNEKILNIHKHLTSQPTLGIFPELSPPVFFSSFQLPSISEISDLICKSKPSTCQLDPLPTGLVKACLPSLLPLISAIIHSSLSTGTVPASFKTAAITPILKKSGADPTNFNNLRPISNLPFISKILKKTVAAQLHNYLSCNNLYEQFQSGFRPLHNTETALIKITKDLLMAADSGLLSILILLDLSAAFDTICHTTLLNRLVSIGITQTPLNWFKSYLTCRTQLIQLKTFTSQPSSVTSGVPQGSVLGPLLFIIYLLPLGNIFHKYNIHFHCYADDTQLYLATKPTSNLPPSYLTDCLAKIILWFSSNPSADMAPQTITDCEYLTLDFRHFGSPQSSSRPWHLDFRMTCKN</sequence>
<feature type="domain" description="Reverse transcriptase" evidence="1">
    <location>
        <begin position="83"/>
        <end position="331"/>
    </location>
</feature>
<evidence type="ECO:0000313" key="3">
    <source>
        <dbReference type="Proteomes" id="UP000018467"/>
    </source>
</evidence>
<evidence type="ECO:0000313" key="2">
    <source>
        <dbReference type="Ensembl" id="ENSAMXP00000034714.1"/>
    </source>
</evidence>
<dbReference type="Pfam" id="PF00078">
    <property type="entry name" value="RVT_1"/>
    <property type="match status" value="1"/>
</dbReference>
<reference evidence="2" key="4">
    <citation type="submission" date="2025-09" db="UniProtKB">
        <authorList>
            <consortium name="Ensembl"/>
        </authorList>
    </citation>
    <scope>IDENTIFICATION</scope>
</reference>
<dbReference type="InterPro" id="IPR043502">
    <property type="entry name" value="DNA/RNA_pol_sf"/>
</dbReference>
<dbReference type="STRING" id="7994.ENSAMXP00000034714"/>
<dbReference type="GeneTree" id="ENSGT01150000286909"/>
<dbReference type="InterPro" id="IPR000477">
    <property type="entry name" value="RT_dom"/>
</dbReference>
<dbReference type="PANTHER" id="PTHR33332">
    <property type="entry name" value="REVERSE TRANSCRIPTASE DOMAIN-CONTAINING PROTEIN"/>
    <property type="match status" value="1"/>
</dbReference>